<reference evidence="10 11" key="2">
    <citation type="journal article" date="2016" name="Stand. Genomic Sci.">
        <title>Complete genome sequence of 'Halanaeroarchaeum sulfurireducens' M27-SA2, a sulfur-reducing and acetate-oxidizing haloarchaeon from the deep-sea hypersaline anoxic lake Medee.</title>
        <authorList>
            <person name="Messina E."/>
            <person name="Sorokin D.Y."/>
            <person name="Kublanov I.V."/>
            <person name="Toshchakov S."/>
            <person name="Lopatina A."/>
            <person name="Arcadi E."/>
            <person name="Smedile F."/>
            <person name="La Spada G."/>
            <person name="La Cono V."/>
            <person name="Yakimov M.M."/>
        </authorList>
    </citation>
    <scope>NUCLEOTIDE SEQUENCE [LARGE SCALE GENOMIC DNA]</scope>
    <source>
        <strain evidence="10 11">M27-SA2</strain>
    </source>
</reference>
<dbReference type="GO" id="GO:0000162">
    <property type="term" value="P:L-tryptophan biosynthetic process"/>
    <property type="evidence" value="ECO:0007669"/>
    <property type="project" value="UniProtKB-UniRule"/>
</dbReference>
<dbReference type="InterPro" id="IPR044643">
    <property type="entry name" value="TrpF_fam"/>
</dbReference>
<dbReference type="InterPro" id="IPR011060">
    <property type="entry name" value="RibuloseP-bd_barrel"/>
</dbReference>
<keyword evidence="4 8" id="KW-0028">Amino-acid biosynthesis</keyword>
<dbReference type="KEGG" id="hsf:HLASA_1725"/>
<name>A0A0N7FTV4_9EURY</name>
<accession>A0A0N7FTV4</accession>
<evidence type="ECO:0000256" key="4">
    <source>
        <dbReference type="ARBA" id="ARBA00022605"/>
    </source>
</evidence>
<dbReference type="PANTHER" id="PTHR42894">
    <property type="entry name" value="N-(5'-PHOSPHORIBOSYL)ANTHRANILATE ISOMERASE"/>
    <property type="match status" value="1"/>
</dbReference>
<dbReference type="GeneID" id="26011059"/>
<dbReference type="Gene3D" id="3.20.20.70">
    <property type="entry name" value="Aldolase class I"/>
    <property type="match status" value="1"/>
</dbReference>
<keyword evidence="5 8" id="KW-0822">Tryptophan biosynthesis</keyword>
<dbReference type="EMBL" id="CP011564">
    <property type="protein sequence ID" value="ALG82607.1"/>
    <property type="molecule type" value="Genomic_DNA"/>
</dbReference>
<dbReference type="PATRIC" id="fig|1604004.5.peg.1812"/>
<reference evidence="11" key="1">
    <citation type="submission" date="2015-05" db="EMBL/GenBank/DDBJ databases">
        <title>Complete genome sequence of Halanaeroarchaeum sulfurireducens type strain M27-SA2, a sulfate-reducer haloarchaeon from marine anoxic lake Medee.</title>
        <authorList>
            <person name="Messina E."/>
            <person name="Kublanov I.V."/>
            <person name="Toshchakov S."/>
            <person name="Arcadi E."/>
            <person name="La Spada G."/>
            <person name="La Cono V."/>
            <person name="Yakimov M.M."/>
        </authorList>
    </citation>
    <scope>NUCLEOTIDE SEQUENCE [LARGE SCALE GENOMIC DNA]</scope>
    <source>
        <strain evidence="11">M27-SA2</strain>
    </source>
</reference>
<dbReference type="SUPFAM" id="SSF51366">
    <property type="entry name" value="Ribulose-phoshate binding barrel"/>
    <property type="match status" value="1"/>
</dbReference>
<comment type="pathway">
    <text evidence="2 8">Amino-acid biosynthesis; L-tryptophan biosynthesis; L-tryptophan from chorismate: step 3/5.</text>
</comment>
<evidence type="ECO:0000313" key="10">
    <source>
        <dbReference type="EMBL" id="ALG82607.1"/>
    </source>
</evidence>
<comment type="catalytic activity">
    <reaction evidence="1 8">
        <text>N-(5-phospho-beta-D-ribosyl)anthranilate = 1-(2-carboxyphenylamino)-1-deoxy-D-ribulose 5-phosphate</text>
        <dbReference type="Rhea" id="RHEA:21540"/>
        <dbReference type="ChEBI" id="CHEBI:18277"/>
        <dbReference type="ChEBI" id="CHEBI:58613"/>
        <dbReference type="EC" id="5.3.1.24"/>
    </reaction>
</comment>
<dbReference type="Pfam" id="PF00697">
    <property type="entry name" value="PRAI"/>
    <property type="match status" value="1"/>
</dbReference>
<dbReference type="STRING" id="1604004.HLASA_1725"/>
<dbReference type="InterPro" id="IPR013785">
    <property type="entry name" value="Aldolase_TIM"/>
</dbReference>
<proteinExistence type="inferred from homology"/>
<gene>
    <name evidence="8 10" type="primary">trpF</name>
    <name evidence="10" type="ORF">HLASA_1725</name>
</gene>
<dbReference type="UniPathway" id="UPA00035">
    <property type="reaction ID" value="UER00042"/>
</dbReference>
<dbReference type="GO" id="GO:0004640">
    <property type="term" value="F:phosphoribosylanthranilate isomerase activity"/>
    <property type="evidence" value="ECO:0007669"/>
    <property type="project" value="UniProtKB-UniRule"/>
</dbReference>
<evidence type="ECO:0000259" key="9">
    <source>
        <dbReference type="Pfam" id="PF00697"/>
    </source>
</evidence>
<evidence type="ECO:0000256" key="7">
    <source>
        <dbReference type="ARBA" id="ARBA00023235"/>
    </source>
</evidence>
<evidence type="ECO:0000256" key="6">
    <source>
        <dbReference type="ARBA" id="ARBA00023141"/>
    </source>
</evidence>
<keyword evidence="7 8" id="KW-0413">Isomerase</keyword>
<dbReference type="InterPro" id="IPR001240">
    <property type="entry name" value="PRAI_dom"/>
</dbReference>
<feature type="domain" description="N-(5'phosphoribosyl) anthranilate isomerase (PRAI)" evidence="9">
    <location>
        <begin position="4"/>
        <end position="205"/>
    </location>
</feature>
<dbReference type="EC" id="5.3.1.24" evidence="8"/>
<evidence type="ECO:0000256" key="3">
    <source>
        <dbReference type="ARBA" id="ARBA00007571"/>
    </source>
</evidence>
<evidence type="ECO:0000256" key="8">
    <source>
        <dbReference type="HAMAP-Rule" id="MF_00135"/>
    </source>
</evidence>
<evidence type="ECO:0000313" key="11">
    <source>
        <dbReference type="Proteomes" id="UP000060390"/>
    </source>
</evidence>
<evidence type="ECO:0000256" key="2">
    <source>
        <dbReference type="ARBA" id="ARBA00004664"/>
    </source>
</evidence>
<dbReference type="CDD" id="cd00405">
    <property type="entry name" value="PRAI"/>
    <property type="match status" value="1"/>
</dbReference>
<keyword evidence="6 8" id="KW-0057">Aromatic amino acid biosynthesis</keyword>
<sequence>MVRVKVCGLTSPADVATVVDAGLDAIGAIVDVPVETPREIEPERASRLFAAAPPFVSTVLVTMPETVADAVDLADAVGPDALQIHGGLDPGEIDELAGAVDADVIVGVDAEDPDAPSAYADAADAILADSTDDSGAGGTGRTHDWERTRQLRETVDAPLVLAGGLTPDIVGTAIERVEPYAVDVASGVEAEAGSKDPDAVAAFVRAARSGEP</sequence>
<dbReference type="RefSeq" id="WP_054519805.1">
    <property type="nucleotide sequence ID" value="NZ_CP011564.1"/>
</dbReference>
<protein>
    <recommendedName>
        <fullName evidence="8">N-(5'-phosphoribosyl)anthranilate isomerase</fullName>
        <shortName evidence="8">PRAI</shortName>
        <ecNumber evidence="8">5.3.1.24</ecNumber>
    </recommendedName>
</protein>
<evidence type="ECO:0000256" key="5">
    <source>
        <dbReference type="ARBA" id="ARBA00022822"/>
    </source>
</evidence>
<evidence type="ECO:0000256" key="1">
    <source>
        <dbReference type="ARBA" id="ARBA00001164"/>
    </source>
</evidence>
<comment type="similarity">
    <text evidence="3 8">Belongs to the TrpF family.</text>
</comment>
<dbReference type="Proteomes" id="UP000060390">
    <property type="component" value="Chromosome"/>
</dbReference>
<dbReference type="HAMAP" id="MF_00135">
    <property type="entry name" value="PRAI"/>
    <property type="match status" value="1"/>
</dbReference>
<organism evidence="10 11">
    <name type="scientific">Halanaeroarchaeum sulfurireducens</name>
    <dbReference type="NCBI Taxonomy" id="1604004"/>
    <lineage>
        <taxon>Archaea</taxon>
        <taxon>Methanobacteriati</taxon>
        <taxon>Methanobacteriota</taxon>
        <taxon>Stenosarchaea group</taxon>
        <taxon>Halobacteria</taxon>
        <taxon>Halobacteriales</taxon>
        <taxon>Halobacteriaceae</taxon>
        <taxon>Halanaeroarchaeum</taxon>
    </lineage>
</organism>
<dbReference type="AlphaFoldDB" id="A0A0N7FTV4"/>
<dbReference type="PANTHER" id="PTHR42894:SF1">
    <property type="entry name" value="N-(5'-PHOSPHORIBOSYL)ANTHRANILATE ISOMERASE"/>
    <property type="match status" value="1"/>
</dbReference>